<feature type="region of interest" description="Disordered" evidence="7">
    <location>
        <begin position="758"/>
        <end position="887"/>
    </location>
</feature>
<dbReference type="Gene3D" id="3.10.20.90">
    <property type="entry name" value="Phosphatidylinositol 3-kinase Catalytic Subunit, Chain A, domain 1"/>
    <property type="match status" value="1"/>
</dbReference>
<dbReference type="EMBL" id="QUQM01000003">
    <property type="protein sequence ID" value="KAA8649144.1"/>
    <property type="molecule type" value="Genomic_DNA"/>
</dbReference>
<comment type="similarity">
    <text evidence="1">Belongs to the RAD52 family.</text>
</comment>
<feature type="region of interest" description="Disordered" evidence="7">
    <location>
        <begin position="729"/>
        <end position="748"/>
    </location>
</feature>
<dbReference type="GO" id="GO:0000730">
    <property type="term" value="P:DNA recombinase assembly"/>
    <property type="evidence" value="ECO:0007669"/>
    <property type="project" value="InterPro"/>
</dbReference>
<feature type="domain" description="C2H2-type" evidence="9">
    <location>
        <begin position="66"/>
        <end position="95"/>
    </location>
</feature>
<keyword evidence="4" id="KW-0234">DNA repair</keyword>
<feature type="compositionally biased region" description="Low complexity" evidence="7">
    <location>
        <begin position="848"/>
        <end position="862"/>
    </location>
</feature>
<feature type="region of interest" description="Disordered" evidence="7">
    <location>
        <begin position="190"/>
        <end position="228"/>
    </location>
</feature>
<feature type="compositionally biased region" description="Polar residues" evidence="7">
    <location>
        <begin position="762"/>
        <end position="775"/>
    </location>
</feature>
<dbReference type="RefSeq" id="XP_033428505.1">
    <property type="nucleotide sequence ID" value="XM_033569699.1"/>
</dbReference>
<feature type="region of interest" description="Disordered" evidence="7">
    <location>
        <begin position="495"/>
        <end position="671"/>
    </location>
</feature>
<reference evidence="10 11" key="1">
    <citation type="submission" date="2019-08" db="EMBL/GenBank/DDBJ databases">
        <title>The genome sequence of a newly discovered highly antifungal drug resistant Aspergillus species, Aspergillus tanneri NIH 1004.</title>
        <authorList>
            <person name="Mounaud S."/>
            <person name="Singh I."/>
            <person name="Joardar V."/>
            <person name="Pakala S."/>
            <person name="Pakala S."/>
            <person name="Venepally P."/>
            <person name="Chung J.K."/>
            <person name="Losada L."/>
            <person name="Nierman W.C."/>
        </authorList>
    </citation>
    <scope>NUCLEOTIDE SEQUENCE [LARGE SCALE GENOMIC DNA]</scope>
    <source>
        <strain evidence="10 11">NIH1004</strain>
    </source>
</reference>
<dbReference type="SUPFAM" id="SSF46934">
    <property type="entry name" value="UBA-like"/>
    <property type="match status" value="1"/>
</dbReference>
<dbReference type="InterPro" id="IPR042525">
    <property type="entry name" value="Rad52_Rad59_Rad22_sf"/>
</dbReference>
<evidence type="ECO:0000256" key="3">
    <source>
        <dbReference type="ARBA" id="ARBA00023172"/>
    </source>
</evidence>
<feature type="region of interest" description="Disordered" evidence="7">
    <location>
        <begin position="116"/>
        <end position="178"/>
    </location>
</feature>
<dbReference type="Proteomes" id="UP000324241">
    <property type="component" value="Unassembled WGS sequence"/>
</dbReference>
<gene>
    <name evidence="10" type="primary">RAD52</name>
    <name evidence="10" type="ORF">ATNIH1004_005039</name>
</gene>
<dbReference type="GO" id="GO:0003697">
    <property type="term" value="F:single-stranded DNA binding"/>
    <property type="evidence" value="ECO:0007669"/>
    <property type="project" value="UniProtKB-ARBA"/>
</dbReference>
<dbReference type="SUPFAM" id="SSF54236">
    <property type="entry name" value="Ubiquitin-like"/>
    <property type="match status" value="1"/>
</dbReference>
<dbReference type="InterPro" id="IPR015940">
    <property type="entry name" value="UBA"/>
</dbReference>
<feature type="domain" description="UBA" evidence="8">
    <location>
        <begin position="1"/>
        <end position="38"/>
    </location>
</feature>
<dbReference type="PROSITE" id="PS50157">
    <property type="entry name" value="ZINC_FINGER_C2H2_2"/>
    <property type="match status" value="1"/>
</dbReference>
<feature type="compositionally biased region" description="Acidic residues" evidence="7">
    <location>
        <begin position="548"/>
        <end position="561"/>
    </location>
</feature>
<dbReference type="GO" id="GO:0005634">
    <property type="term" value="C:nucleus"/>
    <property type="evidence" value="ECO:0007669"/>
    <property type="project" value="InterPro"/>
</dbReference>
<dbReference type="InterPro" id="IPR007232">
    <property type="entry name" value="Rad52_Rad59_Rad22"/>
</dbReference>
<sequence>MSSDLDQLIEMGFDNERAELAVARGGGLQGALEWLEQNQDKSIEDIKEAVAEEGPALQPGEEARSLVCNECGKQFRNHAQAEFHASKTQHVDFAESTEELAPLTEEEKAAKLQALREKLAAKRAGQSEQDKADQKRNEEIRRKSTKESQAAKEELQRKQMMKEAAQKKKEKQDEIEAKRRVKAKIEADKEERRLKAERERAERAGAVPVQPAPAPLATTSGPVASKPASAYTETRLRFQTSKGNVMKTLPVTTTLFEVVVALEKEDGVLVQSFLQTFPRKVFDKEFFGESLKDLGLIPSASLVVHVGDQHRGGPTSVMMPNSTGSIAGNPFEDSQRRINEYTAQEIATLQARLDKKLGPEYISSRPGAAGQRVHYLSADKCINLANEVFGFNGWSSSIQNIQIDFVEESQNTGKISLGLSVIVRVTLKDGAYHEDIGYGHIENCKGKAAAFEKAKKEGTTDALKRALRNFGNVLGNCIYDKDYVSKVTKVKPAPTKWNVGDLHRHPDYAPVKKEPVQPRPTPEDDDLPPPAGAHRNSSSNDSAAAFDADGEFGSDLFDEADFGVTGSGNPDEIVLEPETHKQQPPTRLNIPNTYQGHQGNYPRPPPKANPAVVTPSNPERSFNPTPGARHIPPPVPNSRHNPPASLDLQQNPPNARMMPPGHKPNQASALPVSDGQIPVKRELGPINNEIKAHEIIPPASSPSIPSASFYSARGVDMLRENPHGSSIAPAFDPHAESPSIRKTAGVDHSKTVPISRPMIASPATNSTRDFVNPSTDIHRKIGAPGAAGVGSPMNRGQTTSSYRPLTRPNLDPRTAANAAAADRASVGPQIAPQNVNGKRPPLNDVTNASTPGGSGPIPASGINDPKRVKFACGPTAQQPQQPQPQQQ</sequence>
<comment type="caution">
    <text evidence="10">The sequence shown here is derived from an EMBL/GenBank/DDBJ whole genome shotgun (WGS) entry which is preliminary data.</text>
</comment>
<dbReference type="GeneID" id="54327741"/>
<evidence type="ECO:0000256" key="7">
    <source>
        <dbReference type="SAM" id="MobiDB-lite"/>
    </source>
</evidence>
<feature type="compositionally biased region" description="Polar residues" evidence="7">
    <location>
        <begin position="614"/>
        <end position="624"/>
    </location>
</feature>
<feature type="compositionally biased region" description="Basic and acidic residues" evidence="7">
    <location>
        <begin position="190"/>
        <end position="203"/>
    </location>
</feature>
<evidence type="ECO:0000313" key="10">
    <source>
        <dbReference type="EMBL" id="KAA8649144.1"/>
    </source>
</evidence>
<dbReference type="InterPro" id="IPR029071">
    <property type="entry name" value="Ubiquitin-like_domsf"/>
</dbReference>
<dbReference type="FunFam" id="3.30.390.80:FF:000001">
    <property type="entry name" value="DNA repair protein RAD52 homolog"/>
    <property type="match status" value="1"/>
</dbReference>
<feature type="compositionally biased region" description="Low complexity" evidence="7">
    <location>
        <begin position="815"/>
        <end position="824"/>
    </location>
</feature>
<keyword evidence="6" id="KW-0862">Zinc</keyword>
<keyword evidence="6" id="KW-0863">Zinc-finger</keyword>
<dbReference type="AlphaFoldDB" id="A0A5M9MUT3"/>
<accession>A0A5M9MUT3</accession>
<dbReference type="PANTHER" id="PTHR12132">
    <property type="entry name" value="DNA REPAIR AND RECOMBINATION PROTEIN RAD52, RAD59"/>
    <property type="match status" value="1"/>
</dbReference>
<dbReference type="OrthoDB" id="206565at2759"/>
<proteinExistence type="inferred from homology"/>
<dbReference type="Pfam" id="PF22562">
    <property type="entry name" value="UBA_7"/>
    <property type="match status" value="1"/>
</dbReference>
<keyword evidence="2" id="KW-0227">DNA damage</keyword>
<dbReference type="PANTHER" id="PTHR12132:SF1">
    <property type="entry name" value="DNA REPAIR PROTEIN RAD52 HOMOLOG"/>
    <property type="match status" value="1"/>
</dbReference>
<dbReference type="VEuPathDB" id="FungiDB:EYZ11_006066"/>
<feature type="compositionally biased region" description="Polar residues" evidence="7">
    <location>
        <begin position="582"/>
        <end position="598"/>
    </location>
</feature>
<dbReference type="Gene3D" id="3.30.390.80">
    <property type="entry name" value="DNA repair protein Rad52/59/22"/>
    <property type="match status" value="1"/>
</dbReference>
<feature type="compositionally biased region" description="Basic and acidic residues" evidence="7">
    <location>
        <begin position="501"/>
        <end position="516"/>
    </location>
</feature>
<dbReference type="GO" id="GO:0008270">
    <property type="term" value="F:zinc ion binding"/>
    <property type="evidence" value="ECO:0007669"/>
    <property type="project" value="UniProtKB-KW"/>
</dbReference>
<feature type="compositionally biased region" description="Basic and acidic residues" evidence="7">
    <location>
        <begin position="128"/>
        <end position="178"/>
    </location>
</feature>
<evidence type="ECO:0000256" key="5">
    <source>
        <dbReference type="ARBA" id="ARBA00077224"/>
    </source>
</evidence>
<dbReference type="GO" id="GO:0045002">
    <property type="term" value="P:double-strand break repair via single-strand annealing"/>
    <property type="evidence" value="ECO:0007669"/>
    <property type="project" value="InterPro"/>
</dbReference>
<evidence type="ECO:0000256" key="4">
    <source>
        <dbReference type="ARBA" id="ARBA00023204"/>
    </source>
</evidence>
<dbReference type="NCBIfam" id="TIGR00607">
    <property type="entry name" value="rad52"/>
    <property type="match status" value="1"/>
</dbReference>
<name>A0A5M9MUT3_9EURO</name>
<dbReference type="VEuPathDB" id="FungiDB:EYZ11_006055"/>
<dbReference type="InterPro" id="IPR009060">
    <property type="entry name" value="UBA-like_sf"/>
</dbReference>
<dbReference type="Pfam" id="PF04098">
    <property type="entry name" value="Rad52_Rad22"/>
    <property type="match status" value="1"/>
</dbReference>
<dbReference type="SUPFAM" id="SSF54768">
    <property type="entry name" value="dsRNA-binding domain-like"/>
    <property type="match status" value="1"/>
</dbReference>
<evidence type="ECO:0000313" key="11">
    <source>
        <dbReference type="Proteomes" id="UP000324241"/>
    </source>
</evidence>
<dbReference type="InterPro" id="IPR013087">
    <property type="entry name" value="Znf_C2H2_type"/>
</dbReference>
<dbReference type="GO" id="GO:0006312">
    <property type="term" value="P:mitotic recombination"/>
    <property type="evidence" value="ECO:0007669"/>
    <property type="project" value="TreeGrafter"/>
</dbReference>
<feature type="compositionally biased region" description="Low complexity" evidence="7">
    <location>
        <begin position="877"/>
        <end position="887"/>
    </location>
</feature>
<feature type="compositionally biased region" description="Polar residues" evidence="7">
    <location>
        <begin position="794"/>
        <end position="803"/>
    </location>
</feature>
<keyword evidence="6" id="KW-0479">Metal-binding</keyword>
<organism evidence="10 11">
    <name type="scientific">Aspergillus tanneri</name>
    <dbReference type="NCBI Taxonomy" id="1220188"/>
    <lineage>
        <taxon>Eukaryota</taxon>
        <taxon>Fungi</taxon>
        <taxon>Dikarya</taxon>
        <taxon>Ascomycota</taxon>
        <taxon>Pezizomycotina</taxon>
        <taxon>Eurotiomycetes</taxon>
        <taxon>Eurotiomycetidae</taxon>
        <taxon>Eurotiales</taxon>
        <taxon>Aspergillaceae</taxon>
        <taxon>Aspergillus</taxon>
        <taxon>Aspergillus subgen. Circumdati</taxon>
    </lineage>
</organism>
<keyword evidence="3" id="KW-0233">DNA recombination</keyword>
<evidence type="ECO:0000259" key="8">
    <source>
        <dbReference type="PROSITE" id="PS50030"/>
    </source>
</evidence>
<dbReference type="PROSITE" id="PS00028">
    <property type="entry name" value="ZINC_FINGER_C2H2_1"/>
    <property type="match status" value="1"/>
</dbReference>
<dbReference type="PROSITE" id="PS50030">
    <property type="entry name" value="UBA"/>
    <property type="match status" value="1"/>
</dbReference>
<dbReference type="InterPro" id="IPR004585">
    <property type="entry name" value="DNA_recomb/repair_Rad52"/>
</dbReference>
<protein>
    <recommendedName>
        <fullName evidence="5">RAD52 homolog</fullName>
    </recommendedName>
</protein>
<dbReference type="Gene3D" id="1.10.8.10">
    <property type="entry name" value="DNA helicase RuvA subunit, C-terminal domain"/>
    <property type="match status" value="1"/>
</dbReference>
<evidence type="ECO:0000256" key="2">
    <source>
        <dbReference type="ARBA" id="ARBA00022763"/>
    </source>
</evidence>
<evidence type="ECO:0000256" key="1">
    <source>
        <dbReference type="ARBA" id="ARBA00006638"/>
    </source>
</evidence>
<feature type="compositionally biased region" description="Low complexity" evidence="7">
    <location>
        <begin position="536"/>
        <end position="547"/>
    </location>
</feature>
<evidence type="ECO:0000259" key="9">
    <source>
        <dbReference type="PROSITE" id="PS50157"/>
    </source>
</evidence>
<dbReference type="InterPro" id="IPR041247">
    <property type="entry name" value="Rad52_fam"/>
</dbReference>
<evidence type="ECO:0000256" key="6">
    <source>
        <dbReference type="PROSITE-ProRule" id="PRU00042"/>
    </source>
</evidence>